<dbReference type="EMBL" id="JH431868">
    <property type="status" value="NOT_ANNOTATED_CDS"/>
    <property type="molecule type" value="Genomic_DNA"/>
</dbReference>
<organism evidence="5 6">
    <name type="scientific">Strigamia maritima</name>
    <name type="common">European centipede</name>
    <name type="synonym">Geophilus maritimus</name>
    <dbReference type="NCBI Taxonomy" id="126957"/>
    <lineage>
        <taxon>Eukaryota</taxon>
        <taxon>Metazoa</taxon>
        <taxon>Ecdysozoa</taxon>
        <taxon>Arthropoda</taxon>
        <taxon>Myriapoda</taxon>
        <taxon>Chilopoda</taxon>
        <taxon>Pleurostigmophora</taxon>
        <taxon>Geophilomorpha</taxon>
        <taxon>Linotaeniidae</taxon>
        <taxon>Strigamia</taxon>
    </lineage>
</organism>
<feature type="compositionally biased region" description="Polar residues" evidence="3">
    <location>
        <begin position="17"/>
        <end position="36"/>
    </location>
</feature>
<reference evidence="6" key="1">
    <citation type="submission" date="2011-05" db="EMBL/GenBank/DDBJ databases">
        <authorList>
            <person name="Richards S.R."/>
            <person name="Qu J."/>
            <person name="Jiang H."/>
            <person name="Jhangiani S.N."/>
            <person name="Agravi P."/>
            <person name="Goodspeed R."/>
            <person name="Gross S."/>
            <person name="Mandapat C."/>
            <person name="Jackson L."/>
            <person name="Mathew T."/>
            <person name="Pu L."/>
            <person name="Thornton R."/>
            <person name="Saada N."/>
            <person name="Wilczek-Boney K.B."/>
            <person name="Lee S."/>
            <person name="Kovar C."/>
            <person name="Wu Y."/>
            <person name="Scherer S.E."/>
            <person name="Worley K.C."/>
            <person name="Muzny D.M."/>
            <person name="Gibbs R."/>
        </authorList>
    </citation>
    <scope>NUCLEOTIDE SEQUENCE</scope>
    <source>
        <strain evidence="6">Brora</strain>
    </source>
</reference>
<dbReference type="PRINTS" id="PR00837">
    <property type="entry name" value="V5TPXLIKE"/>
</dbReference>
<dbReference type="Proteomes" id="UP000014500">
    <property type="component" value="Unassembled WGS sequence"/>
</dbReference>
<proteinExistence type="inferred from homology"/>
<evidence type="ECO:0000256" key="3">
    <source>
        <dbReference type="SAM" id="MobiDB-lite"/>
    </source>
</evidence>
<dbReference type="STRING" id="126957.T1J5T5"/>
<dbReference type="PANTHER" id="PTHR10334">
    <property type="entry name" value="CYSTEINE-RICH SECRETORY PROTEIN-RELATED"/>
    <property type="match status" value="1"/>
</dbReference>
<dbReference type="InterPro" id="IPR035940">
    <property type="entry name" value="CAP_sf"/>
</dbReference>
<dbReference type="CDD" id="cd05382">
    <property type="entry name" value="CAP_GAPR1-like"/>
    <property type="match status" value="1"/>
</dbReference>
<evidence type="ECO:0000256" key="2">
    <source>
        <dbReference type="ARBA" id="ARBA00032745"/>
    </source>
</evidence>
<dbReference type="Gene3D" id="3.40.33.10">
    <property type="entry name" value="CAP"/>
    <property type="match status" value="1"/>
</dbReference>
<dbReference type="InterPro" id="IPR034113">
    <property type="entry name" value="SCP_GAPR1-like"/>
</dbReference>
<evidence type="ECO:0000313" key="5">
    <source>
        <dbReference type="EnsemblMetazoa" id="SMAR008991-PA"/>
    </source>
</evidence>
<dbReference type="SUPFAM" id="SSF55797">
    <property type="entry name" value="PR-1-like"/>
    <property type="match status" value="1"/>
</dbReference>
<dbReference type="eggNOG" id="KOG3017">
    <property type="taxonomic scope" value="Eukaryota"/>
</dbReference>
<protein>
    <recommendedName>
        <fullName evidence="2">Cysteine-rich venom protein</fullName>
    </recommendedName>
</protein>
<reference evidence="5" key="2">
    <citation type="submission" date="2015-02" db="UniProtKB">
        <authorList>
            <consortium name="EnsemblMetazoa"/>
        </authorList>
    </citation>
    <scope>IDENTIFICATION</scope>
</reference>
<dbReference type="HOGENOM" id="CLU_035730_9_3_1"/>
<dbReference type="OMA" id="RRADRTW"/>
<dbReference type="InterPro" id="IPR002413">
    <property type="entry name" value="V5_allergen-like"/>
</dbReference>
<dbReference type="FunFam" id="3.40.33.10:FF:000002">
    <property type="entry name" value="Golgi-associated plant pathogenesis-related protein 1"/>
    <property type="match status" value="1"/>
</dbReference>
<dbReference type="PhylomeDB" id="T1J5T5"/>
<evidence type="ECO:0000313" key="6">
    <source>
        <dbReference type="Proteomes" id="UP000014500"/>
    </source>
</evidence>
<dbReference type="InterPro" id="IPR014044">
    <property type="entry name" value="CAP_dom"/>
</dbReference>
<name>T1J5T5_STRMM</name>
<accession>T1J5T5</accession>
<comment type="similarity">
    <text evidence="1">Belongs to the CRISP family. Venom allergen 5-like subfamily.</text>
</comment>
<dbReference type="InterPro" id="IPR001283">
    <property type="entry name" value="CRISP-related"/>
</dbReference>
<feature type="domain" description="SCP" evidence="4">
    <location>
        <begin position="36"/>
        <end position="172"/>
    </location>
</feature>
<evidence type="ECO:0000259" key="4">
    <source>
        <dbReference type="SMART" id="SM00198"/>
    </source>
</evidence>
<keyword evidence="6" id="KW-1185">Reference proteome</keyword>
<dbReference type="AlphaFoldDB" id="T1J5T5"/>
<dbReference type="EnsemblMetazoa" id="SMAR008991-RA">
    <property type="protein sequence ID" value="SMAR008991-PA"/>
    <property type="gene ID" value="SMAR008991"/>
</dbReference>
<dbReference type="PRINTS" id="PR00838">
    <property type="entry name" value="V5ALLERGEN"/>
</dbReference>
<feature type="region of interest" description="Disordered" evidence="3">
    <location>
        <begin position="1"/>
        <end position="36"/>
    </location>
</feature>
<dbReference type="Pfam" id="PF00188">
    <property type="entry name" value="CAP"/>
    <property type="match status" value="1"/>
</dbReference>
<dbReference type="SMART" id="SM00198">
    <property type="entry name" value="SCP"/>
    <property type="match status" value="1"/>
</dbReference>
<evidence type="ECO:0000256" key="1">
    <source>
        <dbReference type="ARBA" id="ARBA00009169"/>
    </source>
</evidence>
<sequence>MEEKKYVSMARKVHPSKQMSEASSSNQARPSPSNENFEAECLEAHNRYREIHGTPPMTLSRELCKFASDWAGKLAREDKFQHRPNNKYGENIFMKWSSNTNETISGQEVVESWYNEINDHEFDKEPQRLIKSVHFTQVIWKATNELGVAKKQSGKGNFIVVANYNPCGNTIGEFIENVPSKKA</sequence>